<evidence type="ECO:0000313" key="1">
    <source>
        <dbReference type="EMBL" id="MFM0636386.1"/>
    </source>
</evidence>
<keyword evidence="2" id="KW-1185">Reference proteome</keyword>
<gene>
    <name evidence="1" type="ORF">PQQ63_06740</name>
</gene>
<dbReference type="EMBL" id="JAQQCF010000004">
    <property type="protein sequence ID" value="MFM0636386.1"/>
    <property type="molecule type" value="Genomic_DNA"/>
</dbReference>
<evidence type="ECO:0000313" key="2">
    <source>
        <dbReference type="Proteomes" id="UP001629432"/>
    </source>
</evidence>
<protein>
    <submittedName>
        <fullName evidence="1">Type III secretion system protein</fullName>
    </submittedName>
</protein>
<accession>A0ABW9DNH3</accession>
<dbReference type="Proteomes" id="UP001629432">
    <property type="component" value="Unassembled WGS sequence"/>
</dbReference>
<name>A0ABW9DNH3_9BURK</name>
<comment type="caution">
    <text evidence="1">The sequence shown here is derived from an EMBL/GenBank/DDBJ whole genome shotgun (WGS) entry which is preliminary data.</text>
</comment>
<reference evidence="1 2" key="1">
    <citation type="journal article" date="2024" name="Chem. Sci.">
        <title>Discovery of megapolipeptins by genome mining of a Burkholderiales bacteria collection.</title>
        <authorList>
            <person name="Paulo B.S."/>
            <person name="Recchia M.J.J."/>
            <person name="Lee S."/>
            <person name="Fergusson C.H."/>
            <person name="Romanowski S.B."/>
            <person name="Hernandez A."/>
            <person name="Krull N."/>
            <person name="Liu D.Y."/>
            <person name="Cavanagh H."/>
            <person name="Bos A."/>
            <person name="Gray C.A."/>
            <person name="Murphy B.T."/>
            <person name="Linington R.G."/>
            <person name="Eustaquio A.S."/>
        </authorList>
    </citation>
    <scope>NUCLEOTIDE SEQUENCE [LARGE SCALE GENOMIC DNA]</scope>
    <source>
        <strain evidence="1 2">RL17-338-BIC-A</strain>
    </source>
</reference>
<dbReference type="RefSeq" id="WP_408224210.1">
    <property type="nucleotide sequence ID" value="NZ_JAQQCF010000004.1"/>
</dbReference>
<proteinExistence type="predicted"/>
<organism evidence="1 2">
    <name type="scientific">Paraburkholderia metrosideri</name>
    <dbReference type="NCBI Taxonomy" id="580937"/>
    <lineage>
        <taxon>Bacteria</taxon>
        <taxon>Pseudomonadati</taxon>
        <taxon>Pseudomonadota</taxon>
        <taxon>Betaproteobacteria</taxon>
        <taxon>Burkholderiales</taxon>
        <taxon>Burkholderiaceae</taxon>
        <taxon>Paraburkholderia</taxon>
    </lineage>
</organism>
<sequence>MYDALETVRTDIKGLETTLKTPDAKERVARIAQAFEQCAQDVSDATRRALQEDERAALQKIYRGMVAARRMMLRLHELAGMESSGL</sequence>